<dbReference type="EMBL" id="LTAG01000111">
    <property type="protein sequence ID" value="KXO15267.1"/>
    <property type="molecule type" value="Genomic_DNA"/>
</dbReference>
<dbReference type="STRING" id="28125.HMPREF3202_01947"/>
<proteinExistence type="predicted"/>
<dbReference type="InterPro" id="IPR027417">
    <property type="entry name" value="P-loop_NTPase"/>
</dbReference>
<dbReference type="Pfam" id="PF13401">
    <property type="entry name" value="AAA_22"/>
    <property type="match status" value="1"/>
</dbReference>
<dbReference type="PANTHER" id="PTHR35894:SF5">
    <property type="entry name" value="MU-LIKE PROPHAGE FLUMU DNA TRANSPOSITION PROTEIN B"/>
    <property type="match status" value="1"/>
</dbReference>
<dbReference type="PATRIC" id="fig|28125.4.peg.1940"/>
<name>A0A137SSB6_9BACT</name>
<reference evidence="2 3" key="1">
    <citation type="submission" date="2016-02" db="EMBL/GenBank/DDBJ databases">
        <authorList>
            <person name="Wen L."/>
            <person name="He K."/>
            <person name="Yang H."/>
        </authorList>
    </citation>
    <scope>NUCLEOTIDE SEQUENCE [LARGE SCALE GENOMIC DNA]</scope>
    <source>
        <strain evidence="2 3">GED7880</strain>
    </source>
</reference>
<sequence length="321" mass="36624">MKLTKNEKGQIQECLRQYVGKYPSQNKAAQSLTGTSSATVSSILQGKWENISDDMWRNLASQLGTSAGADWQVVETKAYQEMVFAMNDAQTVKNVTWVVGEAGCGKTTTAKLYASEYGEVFYILCSEDMKKSDFIREIARRIGQHTEGYSIRELLDRIIDDLIQMKAPLLLFDEADKLPERVFHYFIDLYNRLEDKCGIVFFSTSYIKRRMTMGLRYNKCGYNEIHSRIGRKFFELERTGAHDVYAVCMANGVTDKAHISEVVRDSEEYEFDLRRVKKSIHRVKLMTKTHPSPSEGKGGQTVVKQCLSTKQKSNHKAKGNE</sequence>
<comment type="caution">
    <text evidence="2">The sequence shown here is derived from an EMBL/GenBank/DDBJ whole genome shotgun (WGS) entry which is preliminary data.</text>
</comment>
<evidence type="ECO:0000313" key="3">
    <source>
        <dbReference type="Proteomes" id="UP000070093"/>
    </source>
</evidence>
<dbReference type="InterPro" id="IPR052026">
    <property type="entry name" value="ExeA_AAA_ATPase_DNA-bind"/>
</dbReference>
<gene>
    <name evidence="2" type="ORF">HMPREF3202_01947</name>
</gene>
<dbReference type="Gene3D" id="3.40.50.300">
    <property type="entry name" value="P-loop containing nucleotide triphosphate hydrolases"/>
    <property type="match status" value="1"/>
</dbReference>
<dbReference type="RefSeq" id="WP_061315397.1">
    <property type="nucleotide sequence ID" value="NZ_KQ965707.1"/>
</dbReference>
<dbReference type="Proteomes" id="UP000070093">
    <property type="component" value="Unassembled WGS sequence"/>
</dbReference>
<protein>
    <recommendedName>
        <fullName evidence="1">AAA+ ATPase domain-containing protein</fullName>
    </recommendedName>
</protein>
<dbReference type="AlphaFoldDB" id="A0A137SSB6"/>
<dbReference type="InterPro" id="IPR003593">
    <property type="entry name" value="AAA+_ATPase"/>
</dbReference>
<dbReference type="CDD" id="cd00009">
    <property type="entry name" value="AAA"/>
    <property type="match status" value="1"/>
</dbReference>
<dbReference type="InterPro" id="IPR049945">
    <property type="entry name" value="AAA_22"/>
</dbReference>
<organism evidence="2 3">
    <name type="scientific">Prevotella bivia</name>
    <dbReference type="NCBI Taxonomy" id="28125"/>
    <lineage>
        <taxon>Bacteria</taxon>
        <taxon>Pseudomonadati</taxon>
        <taxon>Bacteroidota</taxon>
        <taxon>Bacteroidia</taxon>
        <taxon>Bacteroidales</taxon>
        <taxon>Prevotellaceae</taxon>
        <taxon>Prevotella</taxon>
    </lineage>
</organism>
<dbReference type="PANTHER" id="PTHR35894">
    <property type="entry name" value="GENERAL SECRETION PATHWAY PROTEIN A-RELATED"/>
    <property type="match status" value="1"/>
</dbReference>
<feature type="domain" description="AAA+ ATPase" evidence="1">
    <location>
        <begin position="92"/>
        <end position="273"/>
    </location>
</feature>
<accession>A0A137SSB6</accession>
<dbReference type="SUPFAM" id="SSF52540">
    <property type="entry name" value="P-loop containing nucleoside triphosphate hydrolases"/>
    <property type="match status" value="1"/>
</dbReference>
<evidence type="ECO:0000313" key="2">
    <source>
        <dbReference type="EMBL" id="KXO15267.1"/>
    </source>
</evidence>
<dbReference type="SMART" id="SM00382">
    <property type="entry name" value="AAA"/>
    <property type="match status" value="1"/>
</dbReference>
<evidence type="ECO:0000259" key="1">
    <source>
        <dbReference type="SMART" id="SM00382"/>
    </source>
</evidence>
<dbReference type="GO" id="GO:0016887">
    <property type="term" value="F:ATP hydrolysis activity"/>
    <property type="evidence" value="ECO:0007669"/>
    <property type="project" value="InterPro"/>
</dbReference>